<reference evidence="2" key="1">
    <citation type="submission" date="2025-08" db="UniProtKB">
        <authorList>
            <consortium name="RefSeq"/>
        </authorList>
    </citation>
    <scope>IDENTIFICATION</scope>
</reference>
<organism evidence="1 2">
    <name type="scientific">Echinops telfairi</name>
    <name type="common">Lesser hedgehog tenrec</name>
    <dbReference type="NCBI Taxonomy" id="9371"/>
    <lineage>
        <taxon>Eukaryota</taxon>
        <taxon>Metazoa</taxon>
        <taxon>Chordata</taxon>
        <taxon>Craniata</taxon>
        <taxon>Vertebrata</taxon>
        <taxon>Euteleostomi</taxon>
        <taxon>Mammalia</taxon>
        <taxon>Eutheria</taxon>
        <taxon>Afrotheria</taxon>
        <taxon>Tenrecidae</taxon>
        <taxon>Tenrecinae</taxon>
        <taxon>Echinops</taxon>
    </lineage>
</organism>
<evidence type="ECO:0000313" key="2">
    <source>
        <dbReference type="RefSeq" id="XP_045146591.1"/>
    </source>
</evidence>
<sequence length="345" mass="38652">MSDEASATAPYEKFLTPEEPFPLLGPPRGVGTCLSEEPGCLDISDFGCQLSSCHRTDPLHRFHTNRWNLTSCGTSVASSECSEELFSSVSVGDQDDCYSLLDDQDFTSFDLFPEGSVCSDVSSSISTYWDWSDSEFEWQLPGSDIASGSDVLSDVIPSIPSSPCLLPKKKNKHRNLDELPWSAMTNDEQVEYIEYLSRKVSTEMGLREQLDIIKIIDPSAQISPTDSEFIIELNCLTDEKLKQVRNYIKEHSPRQRPPREAWKRSNFSCPSTSGVSGASASASSSSASMKRSKQRKLQQKALRKRQLKEQRQARKERLSGLFLNEEVLSLKVTEEDHEADVDVLM</sequence>
<gene>
    <name evidence="2" type="primary">FAM199X</name>
</gene>
<proteinExistence type="predicted"/>
<protein>
    <submittedName>
        <fullName evidence="2">Protein FAM199X isoform X2</fullName>
    </submittedName>
</protein>
<dbReference type="RefSeq" id="XP_045146591.1">
    <property type="nucleotide sequence ID" value="XM_045290656.1"/>
</dbReference>
<name>A0AC55D4C9_ECHTE</name>
<keyword evidence="1" id="KW-1185">Reference proteome</keyword>
<dbReference type="Proteomes" id="UP000694863">
    <property type="component" value="Unplaced"/>
</dbReference>
<accession>A0AC55D4C9</accession>
<evidence type="ECO:0000313" key="1">
    <source>
        <dbReference type="Proteomes" id="UP000694863"/>
    </source>
</evidence>